<keyword evidence="3" id="KW-1185">Reference proteome</keyword>
<dbReference type="RefSeq" id="WP_418158449.1">
    <property type="nucleotide sequence ID" value="NZ_JBBLZC010000004.1"/>
</dbReference>
<reference evidence="2 3" key="1">
    <citation type="submission" date="2024-01" db="EMBL/GenBank/DDBJ databases">
        <title>Multi-omics insights into the function and evolution of sodium benzoate biodegradation pathways in Benzoatithermus flavus gen. nov., sp. nov. from hot spring.</title>
        <authorList>
            <person name="Hu C.-J."/>
            <person name="Li W.-J."/>
        </authorList>
    </citation>
    <scope>NUCLEOTIDE SEQUENCE [LARGE SCALE GENOMIC DNA]</scope>
    <source>
        <strain evidence="2 3">SYSU G07066</strain>
    </source>
</reference>
<protein>
    <submittedName>
        <fullName evidence="2">Uncharacterized protein</fullName>
    </submittedName>
</protein>
<name>A0ABU8XN27_9PROT</name>
<feature type="region of interest" description="Disordered" evidence="1">
    <location>
        <begin position="92"/>
        <end position="114"/>
    </location>
</feature>
<sequence length="114" mass="12202">MSIKLTVTLDVEMPEPSPDKSIQADAEDRAMRLAEAIIVQLLPQLANEIGIEKHRLAGSLLVELGYVVGLSHTPAAAVDALAVATERMRDAIASRRDKRPTLPAPTVQGPATLQ</sequence>
<evidence type="ECO:0000313" key="3">
    <source>
        <dbReference type="Proteomes" id="UP001375743"/>
    </source>
</evidence>
<evidence type="ECO:0000313" key="2">
    <source>
        <dbReference type="EMBL" id="MEK0082597.1"/>
    </source>
</evidence>
<evidence type="ECO:0000256" key="1">
    <source>
        <dbReference type="SAM" id="MobiDB-lite"/>
    </source>
</evidence>
<gene>
    <name evidence="2" type="ORF">U1T56_05510</name>
</gene>
<comment type="caution">
    <text evidence="2">The sequence shown here is derived from an EMBL/GenBank/DDBJ whole genome shotgun (WGS) entry which is preliminary data.</text>
</comment>
<accession>A0ABU8XN27</accession>
<proteinExistence type="predicted"/>
<dbReference type="Proteomes" id="UP001375743">
    <property type="component" value="Unassembled WGS sequence"/>
</dbReference>
<organism evidence="2 3">
    <name type="scientific">Benzoatithermus flavus</name>
    <dbReference type="NCBI Taxonomy" id="3108223"/>
    <lineage>
        <taxon>Bacteria</taxon>
        <taxon>Pseudomonadati</taxon>
        <taxon>Pseudomonadota</taxon>
        <taxon>Alphaproteobacteria</taxon>
        <taxon>Geminicoccales</taxon>
        <taxon>Geminicoccaceae</taxon>
        <taxon>Benzoatithermus</taxon>
    </lineage>
</organism>
<dbReference type="EMBL" id="JBBLZC010000004">
    <property type="protein sequence ID" value="MEK0082597.1"/>
    <property type="molecule type" value="Genomic_DNA"/>
</dbReference>